<dbReference type="GO" id="GO:0008270">
    <property type="term" value="F:zinc ion binding"/>
    <property type="evidence" value="ECO:0007669"/>
    <property type="project" value="UniProtKB-KW"/>
</dbReference>
<comment type="caution">
    <text evidence="9">The sequence shown here is derived from an EMBL/GenBank/DDBJ whole genome shotgun (WGS) entry which is preliminary data.</text>
</comment>
<keyword evidence="1" id="KW-0597">Phosphoprotein</keyword>
<keyword evidence="3" id="KW-0677">Repeat</keyword>
<evidence type="ECO:0000259" key="8">
    <source>
        <dbReference type="PROSITE" id="PS50103"/>
    </source>
</evidence>
<evidence type="ECO:0000256" key="6">
    <source>
        <dbReference type="PROSITE-ProRule" id="PRU00723"/>
    </source>
</evidence>
<reference evidence="9" key="1">
    <citation type="submission" date="2021-08" db="EMBL/GenBank/DDBJ databases">
        <title>WGS assembly of Ceratopteris richardii.</title>
        <authorList>
            <person name="Marchant D.B."/>
            <person name="Chen G."/>
            <person name="Jenkins J."/>
            <person name="Shu S."/>
            <person name="Leebens-Mack J."/>
            <person name="Grimwood J."/>
            <person name="Schmutz J."/>
            <person name="Soltis P."/>
            <person name="Soltis D."/>
            <person name="Chen Z.-H."/>
        </authorList>
    </citation>
    <scope>NUCLEOTIDE SEQUENCE</scope>
    <source>
        <strain evidence="9">Whitten #5841</strain>
        <tissue evidence="9">Leaf</tissue>
    </source>
</reference>
<evidence type="ECO:0000256" key="7">
    <source>
        <dbReference type="SAM" id="MobiDB-lite"/>
    </source>
</evidence>
<feature type="domain" description="C3H1-type" evidence="8">
    <location>
        <begin position="578"/>
        <end position="601"/>
    </location>
</feature>
<accession>A0A8T2T4Z6</accession>
<dbReference type="GO" id="GO:0045892">
    <property type="term" value="P:negative regulation of DNA-templated transcription"/>
    <property type="evidence" value="ECO:0007669"/>
    <property type="project" value="InterPro"/>
</dbReference>
<feature type="compositionally biased region" description="Basic residues" evidence="7">
    <location>
        <begin position="473"/>
        <end position="494"/>
    </location>
</feature>
<dbReference type="InterPro" id="IPR054361">
    <property type="entry name" value="Znf-CCCH_ZC3H4/6/8"/>
</dbReference>
<dbReference type="InterPro" id="IPR000571">
    <property type="entry name" value="Znf_CCCH"/>
</dbReference>
<dbReference type="GO" id="GO:0005634">
    <property type="term" value="C:nucleus"/>
    <property type="evidence" value="ECO:0007669"/>
    <property type="project" value="TreeGrafter"/>
</dbReference>
<evidence type="ECO:0000256" key="5">
    <source>
        <dbReference type="ARBA" id="ARBA00022833"/>
    </source>
</evidence>
<feature type="domain" description="C3H1-type" evidence="8">
    <location>
        <begin position="548"/>
        <end position="575"/>
    </location>
</feature>
<dbReference type="Gene3D" id="1.20.120.1350">
    <property type="entry name" value="Pneumovirus matrix protein 2 (M2), zinc-binding domain"/>
    <property type="match status" value="1"/>
</dbReference>
<feature type="zinc finger region" description="C3H1-type" evidence="6">
    <location>
        <begin position="548"/>
        <end position="575"/>
    </location>
</feature>
<name>A0A8T2T4Z6_CERRI</name>
<dbReference type="SMART" id="SM00356">
    <property type="entry name" value="ZnF_C3H1"/>
    <property type="match status" value="3"/>
</dbReference>
<feature type="compositionally biased region" description="Polar residues" evidence="7">
    <location>
        <begin position="359"/>
        <end position="394"/>
    </location>
</feature>
<dbReference type="InterPro" id="IPR045124">
    <property type="entry name" value="Su(sable)-like"/>
</dbReference>
<dbReference type="PANTHER" id="PTHR13119">
    <property type="entry name" value="ZINC FINGER CCCH DOMAIN-CONTAINING PROTEI"/>
    <property type="match status" value="1"/>
</dbReference>
<evidence type="ECO:0000313" key="9">
    <source>
        <dbReference type="EMBL" id="KAH7404792.1"/>
    </source>
</evidence>
<organism evidence="9 10">
    <name type="scientific">Ceratopteris richardii</name>
    <name type="common">Triangle waterfern</name>
    <dbReference type="NCBI Taxonomy" id="49495"/>
    <lineage>
        <taxon>Eukaryota</taxon>
        <taxon>Viridiplantae</taxon>
        <taxon>Streptophyta</taxon>
        <taxon>Embryophyta</taxon>
        <taxon>Tracheophyta</taxon>
        <taxon>Polypodiopsida</taxon>
        <taxon>Polypodiidae</taxon>
        <taxon>Polypodiales</taxon>
        <taxon>Pteridineae</taxon>
        <taxon>Pteridaceae</taxon>
        <taxon>Parkerioideae</taxon>
        <taxon>Ceratopteris</taxon>
    </lineage>
</organism>
<proteinExistence type="predicted"/>
<feature type="domain" description="C3H1-type" evidence="8">
    <location>
        <begin position="519"/>
        <end position="546"/>
    </location>
</feature>
<dbReference type="PANTHER" id="PTHR13119:SF12">
    <property type="entry name" value="PROTEIN SUPPRESSOR OF SABLE"/>
    <property type="match status" value="1"/>
</dbReference>
<dbReference type="InterPro" id="IPR036855">
    <property type="entry name" value="Znf_CCCH_sf"/>
</dbReference>
<feature type="zinc finger region" description="C3H1-type" evidence="6">
    <location>
        <begin position="578"/>
        <end position="601"/>
    </location>
</feature>
<protein>
    <recommendedName>
        <fullName evidence="8">C3H1-type domain-containing protein</fullName>
    </recommendedName>
</protein>
<feature type="region of interest" description="Disordered" evidence="7">
    <location>
        <begin position="359"/>
        <end position="397"/>
    </location>
</feature>
<feature type="zinc finger region" description="C3H1-type" evidence="6">
    <location>
        <begin position="519"/>
        <end position="546"/>
    </location>
</feature>
<dbReference type="EMBL" id="CM035420">
    <property type="protein sequence ID" value="KAH7404792.1"/>
    <property type="molecule type" value="Genomic_DNA"/>
</dbReference>
<feature type="compositionally biased region" description="Low complexity" evidence="7">
    <location>
        <begin position="683"/>
        <end position="697"/>
    </location>
</feature>
<feature type="region of interest" description="Disordered" evidence="7">
    <location>
        <begin position="469"/>
        <end position="497"/>
    </location>
</feature>
<keyword evidence="2 6" id="KW-0479">Metal-binding</keyword>
<feature type="region of interest" description="Disordered" evidence="7">
    <location>
        <begin position="677"/>
        <end position="703"/>
    </location>
</feature>
<keyword evidence="4 6" id="KW-0863">Zinc-finger</keyword>
<evidence type="ECO:0000313" key="10">
    <source>
        <dbReference type="Proteomes" id="UP000825935"/>
    </source>
</evidence>
<dbReference type="PROSITE" id="PS50103">
    <property type="entry name" value="ZF_C3H1"/>
    <property type="match status" value="3"/>
</dbReference>
<dbReference type="Pfam" id="PF22623">
    <property type="entry name" value="zf-CCCH_9"/>
    <property type="match status" value="1"/>
</dbReference>
<sequence length="815" mass="90476">MEMQSSPSANAVSEVPPFTPSHHLKDRLLSFTDILLSNIQEWNKPHPPLPPPPPPISFSGSSRFLKGRFPHRTAEISESLSTFFSSIEALSDACKYGDDTVQLQFDRSLCQFETRTCENDAITSIHRAIDNCSTPHSASRQPAGICPDYQGSEAGQCREHTDFMKESSGDHRADVSAKCMELEKEYVHPSAANSAQLQSLLGDLQTVNHLHNDLEAQECNADSLKTSIAGNLEHIQQDLDRSTSKLELVGATPSGDFKLNADARDLEEGELSEGLPEDEQGHIIEENSLEGRSYKEGENANHDDVRHGTKEGCFYHDQPISKVIESETDDEMDEPISLFVSRYRARSLIMNNKKSGVNSKLNIGKSSRKTQNPEQVQRTLNNASCLSSGSTGNTEKGRLTESLINAMPDAFNKQETDEATQLSSVMHMHQGCGERKLPENSNESSLAMVDESHFPTAEAEKDVQELASQVVVSKKKKRGPLTEARRKKKQRAKRKAEERKQAKLGICKLKIKPCFETPERKKRTCVLYVQGKCGKGTSCTFSHDVTPKTKSEMCKYFVRNCCLKGSDCPYSHDLSSFPCKYFHMRQRCVNGDLCRFSHEPMSEEAKQAFLQRIEGKQVHQVGHGLQHASLDHVTPWKFPPLESPYTRKAELSINENDAKTPLFKSNIGSDHEANKLGMASSLGVPSPGTGEPSPSSSDNAFVSSQARRAKAEVFLKAQLDNNRLLPRPRLPMVVQNLEQTSCTHKQLSSTISIEQPATIRVSSMSASSKSNADTLHLYHSSHQNNRPEEPLIGSLAEKRASSESLSLLDLLLRPH</sequence>
<dbReference type="Gene3D" id="4.10.1000.10">
    <property type="entry name" value="Zinc finger, CCCH-type"/>
    <property type="match status" value="1"/>
</dbReference>
<dbReference type="OrthoDB" id="411372at2759"/>
<evidence type="ECO:0000256" key="3">
    <source>
        <dbReference type="ARBA" id="ARBA00022737"/>
    </source>
</evidence>
<evidence type="ECO:0000256" key="2">
    <source>
        <dbReference type="ARBA" id="ARBA00022723"/>
    </source>
</evidence>
<dbReference type="Proteomes" id="UP000825935">
    <property type="component" value="Chromosome 15"/>
</dbReference>
<keyword evidence="5 6" id="KW-0862">Zinc</keyword>
<keyword evidence="10" id="KW-1185">Reference proteome</keyword>
<dbReference type="GO" id="GO:0003723">
    <property type="term" value="F:RNA binding"/>
    <property type="evidence" value="ECO:0007669"/>
    <property type="project" value="InterPro"/>
</dbReference>
<dbReference type="AlphaFoldDB" id="A0A8T2T4Z6"/>
<dbReference type="SUPFAM" id="SSF90229">
    <property type="entry name" value="CCCH zinc finger"/>
    <property type="match status" value="3"/>
</dbReference>
<gene>
    <name evidence="9" type="ORF">KP509_15G043000</name>
</gene>
<evidence type="ECO:0000256" key="4">
    <source>
        <dbReference type="ARBA" id="ARBA00022771"/>
    </source>
</evidence>
<evidence type="ECO:0000256" key="1">
    <source>
        <dbReference type="ARBA" id="ARBA00022553"/>
    </source>
</evidence>